<sequence length="251" mass="27161">MKKRVEMTVEAVQEVALDTIEMILSHSYIAETAKPGQFLHLLAEGHTLRRPISIASINKEQGTVTILFKIIGSGTRRLAIARPGMSFDVVGPTGNGFTFDETSLHTALLIGGGIGVPPLYGLAEELHHKGIEVKTILGFQTKDYVFYKEKFEQFGKTYVVTDDGSTGNHGLVTDILDEVGQFDVYYSCGPVPMLKALTHQLNAYPGFISLEERMGCGTGACLACVIPSTSEAGYKKICTDGPVFAANEVIL</sequence>
<dbReference type="UniPathway" id="UPA00070">
    <property type="reaction ID" value="UER00945"/>
</dbReference>
<dbReference type="GO" id="GO:0051537">
    <property type="term" value="F:2 iron, 2 sulfur cluster binding"/>
    <property type="evidence" value="ECO:0007669"/>
    <property type="project" value="UniProtKB-KW"/>
</dbReference>
<dbReference type="InterPro" id="IPR017938">
    <property type="entry name" value="Riboflavin_synthase-like_b-brl"/>
</dbReference>
<keyword evidence="4 11" id="KW-0001">2Fe-2S</keyword>
<dbReference type="Proteomes" id="UP000319280">
    <property type="component" value="Unassembled WGS sequence"/>
</dbReference>
<dbReference type="SUPFAM" id="SSF63380">
    <property type="entry name" value="Riboflavin synthase domain-like"/>
    <property type="match status" value="1"/>
</dbReference>
<dbReference type="InterPro" id="IPR039261">
    <property type="entry name" value="FNR_nucleotide-bd"/>
</dbReference>
<gene>
    <name evidence="11" type="primary">pyrK</name>
    <name evidence="15" type="ORF">FH966_11915</name>
</gene>
<feature type="binding site" evidence="11 12">
    <location>
        <begin position="74"/>
        <end position="75"/>
    </location>
    <ligand>
        <name>FAD</name>
        <dbReference type="ChEBI" id="CHEBI:57692"/>
    </ligand>
</feature>
<dbReference type="GO" id="GO:0016491">
    <property type="term" value="F:oxidoreductase activity"/>
    <property type="evidence" value="ECO:0007669"/>
    <property type="project" value="InterPro"/>
</dbReference>
<evidence type="ECO:0000259" key="14">
    <source>
        <dbReference type="PROSITE" id="PS51384"/>
    </source>
</evidence>
<evidence type="ECO:0000313" key="16">
    <source>
        <dbReference type="Proteomes" id="UP000319280"/>
    </source>
</evidence>
<evidence type="ECO:0000256" key="11">
    <source>
        <dbReference type="HAMAP-Rule" id="MF_01211"/>
    </source>
</evidence>
<dbReference type="GO" id="GO:0044205">
    <property type="term" value="P:'de novo' UMP biosynthetic process"/>
    <property type="evidence" value="ECO:0007669"/>
    <property type="project" value="UniProtKB-UniRule"/>
</dbReference>
<comment type="cofactor">
    <cofactor evidence="13">
        <name>[2Fe-2S] cluster</name>
        <dbReference type="ChEBI" id="CHEBI:190135"/>
    </cofactor>
    <text evidence="13">Binds 1 [2Fe-2S] cluster per subunit.</text>
</comment>
<feature type="binding site" evidence="11 13">
    <location>
        <position position="221"/>
    </location>
    <ligand>
        <name>[2Fe-2S] cluster</name>
        <dbReference type="ChEBI" id="CHEBI:190135"/>
    </ligand>
</feature>
<evidence type="ECO:0000256" key="10">
    <source>
        <dbReference type="ARBA" id="ARBA00023014"/>
    </source>
</evidence>
<evidence type="ECO:0000256" key="8">
    <source>
        <dbReference type="ARBA" id="ARBA00022982"/>
    </source>
</evidence>
<keyword evidence="16" id="KW-1185">Reference proteome</keyword>
<evidence type="ECO:0000256" key="1">
    <source>
        <dbReference type="ARBA" id="ARBA00006422"/>
    </source>
</evidence>
<evidence type="ECO:0000256" key="6">
    <source>
        <dbReference type="ARBA" id="ARBA00022827"/>
    </source>
</evidence>
<keyword evidence="2 11" id="KW-0813">Transport</keyword>
<evidence type="ECO:0000256" key="12">
    <source>
        <dbReference type="PIRSR" id="PIRSR006816-1"/>
    </source>
</evidence>
<keyword evidence="8 11" id="KW-0249">Electron transport</keyword>
<dbReference type="Gene3D" id="2.40.30.10">
    <property type="entry name" value="Translation factors"/>
    <property type="match status" value="1"/>
</dbReference>
<keyword evidence="7 11" id="KW-0665">Pyrimidine biosynthesis</keyword>
<evidence type="ECO:0000256" key="2">
    <source>
        <dbReference type="ARBA" id="ARBA00022448"/>
    </source>
</evidence>
<dbReference type="EMBL" id="VJMZ01000001">
    <property type="protein sequence ID" value="TRM12337.1"/>
    <property type="molecule type" value="Genomic_DNA"/>
</dbReference>
<comment type="cofactor">
    <cofactor evidence="11">
        <name>[2Fe-2S] cluster</name>
        <dbReference type="ChEBI" id="CHEBI:190135"/>
    </cofactor>
    <text evidence="11">Binds 1 [2Fe-2S] cluster per subunit.</text>
</comment>
<keyword evidence="10 11" id="KW-0411">Iron-sulfur</keyword>
<evidence type="ECO:0000256" key="7">
    <source>
        <dbReference type="ARBA" id="ARBA00022975"/>
    </source>
</evidence>
<comment type="caution">
    <text evidence="15">The sequence shown here is derived from an EMBL/GenBank/DDBJ whole genome shotgun (WGS) entry which is preliminary data.</text>
</comment>
<evidence type="ECO:0000256" key="13">
    <source>
        <dbReference type="PIRSR" id="PIRSR006816-2"/>
    </source>
</evidence>
<comment type="function">
    <text evidence="11">Responsible for channeling the electrons from the oxidation of dihydroorotate from the FMN redox center in the PyrD type B subunit to the ultimate electron acceptor NAD(+).</text>
</comment>
<dbReference type="PANTHER" id="PTHR43513">
    <property type="entry name" value="DIHYDROOROTATE DEHYDROGENASE B (NAD(+)), ELECTRON TRANSFER SUBUNIT"/>
    <property type="match status" value="1"/>
</dbReference>
<dbReference type="AlphaFoldDB" id="A0A549YKE4"/>
<dbReference type="Pfam" id="PF10418">
    <property type="entry name" value="DHODB_Fe-S_bind"/>
    <property type="match status" value="1"/>
</dbReference>
<dbReference type="SUPFAM" id="SSF52343">
    <property type="entry name" value="Ferredoxin reductase-like, C-terminal NADP-linked domain"/>
    <property type="match status" value="1"/>
</dbReference>
<evidence type="ECO:0000256" key="9">
    <source>
        <dbReference type="ARBA" id="ARBA00023004"/>
    </source>
</evidence>
<dbReference type="InterPro" id="IPR019480">
    <property type="entry name" value="Dihydroorotate_DH_Fe-S-bd"/>
</dbReference>
<keyword evidence="5 11" id="KW-0479">Metal-binding</keyword>
<dbReference type="RefSeq" id="WP_142791344.1">
    <property type="nucleotide sequence ID" value="NZ_VJMZ01000001.1"/>
</dbReference>
<dbReference type="Gene3D" id="3.40.50.80">
    <property type="entry name" value="Nucleotide-binding domain of ferredoxin-NADP reductase (FNR) module"/>
    <property type="match status" value="1"/>
</dbReference>
<protein>
    <recommendedName>
        <fullName evidence="11">Dihydroorotate dehydrogenase B (NAD(+)), electron transfer subunit</fullName>
    </recommendedName>
    <alternativeName>
        <fullName evidence="11">Dihydroorotate oxidase B, electron transfer subunit</fullName>
    </alternativeName>
</protein>
<comment type="caution">
    <text evidence="11">Lacks conserved residue(s) required for the propagation of feature annotation.</text>
</comment>
<keyword evidence="6 11" id="KW-0274">FAD</keyword>
<comment type="pathway">
    <text evidence="11">Pyrimidine metabolism; UMP biosynthesis via de novo pathway; orotate from (S)-dihydroorotate (NAD(+) route): step 1/1.</text>
</comment>
<dbReference type="GO" id="GO:0050660">
    <property type="term" value="F:flavin adenine dinucleotide binding"/>
    <property type="evidence" value="ECO:0007669"/>
    <property type="project" value="InterPro"/>
</dbReference>
<keyword evidence="9 11" id="KW-0408">Iron</keyword>
<dbReference type="CDD" id="cd06218">
    <property type="entry name" value="DHOD_e_trans"/>
    <property type="match status" value="1"/>
</dbReference>
<dbReference type="PROSITE" id="PS51384">
    <property type="entry name" value="FAD_FR"/>
    <property type="match status" value="1"/>
</dbReference>
<keyword evidence="3 11" id="KW-0285">Flavoprotein</keyword>
<dbReference type="HAMAP" id="MF_01211">
    <property type="entry name" value="DHODB_Fe_S_bind"/>
    <property type="match status" value="1"/>
</dbReference>
<evidence type="ECO:0000256" key="5">
    <source>
        <dbReference type="ARBA" id="ARBA00022723"/>
    </source>
</evidence>
<dbReference type="GO" id="GO:0046872">
    <property type="term" value="F:metal ion binding"/>
    <property type="evidence" value="ECO:0007669"/>
    <property type="project" value="UniProtKB-KW"/>
</dbReference>
<dbReference type="InterPro" id="IPR023455">
    <property type="entry name" value="Dihydroorotate_DHASE_ETsu"/>
</dbReference>
<organism evidence="15 16">
    <name type="scientific">Lentibacillus cibarius</name>
    <dbReference type="NCBI Taxonomy" id="2583219"/>
    <lineage>
        <taxon>Bacteria</taxon>
        <taxon>Bacillati</taxon>
        <taxon>Bacillota</taxon>
        <taxon>Bacilli</taxon>
        <taxon>Bacillales</taxon>
        <taxon>Bacillaceae</taxon>
        <taxon>Lentibacillus</taxon>
    </lineage>
</organism>
<comment type="subunit">
    <text evidence="11">Heterotetramer of 2 PyrK and 2 PyrD type B subunits.</text>
</comment>
<dbReference type="InterPro" id="IPR012165">
    <property type="entry name" value="Cyt_c3_hydrogenase_gsu"/>
</dbReference>
<dbReference type="Gene3D" id="2.10.240.10">
    <property type="entry name" value="Dihydroorotate dehydrogenase, electron transfer subunit"/>
    <property type="match status" value="1"/>
</dbReference>
<comment type="similarity">
    <text evidence="1 11">Belongs to the PyrK family.</text>
</comment>
<dbReference type="PANTHER" id="PTHR43513:SF3">
    <property type="entry name" value="DIHYDROOROTATE DEHYDROGENASE B (NAD(+)), ELECTRON TRANSFER SUBUNIT-RELATED"/>
    <property type="match status" value="1"/>
</dbReference>
<dbReference type="InterPro" id="IPR037117">
    <property type="entry name" value="Dihydroorotate_DH_ele_sf"/>
</dbReference>
<feature type="binding site" evidence="11 12">
    <location>
        <begin position="50"/>
        <end position="53"/>
    </location>
    <ligand>
        <name>FAD</name>
        <dbReference type="ChEBI" id="CHEBI:57692"/>
    </ligand>
</feature>
<proteinExistence type="inferred from homology"/>
<dbReference type="PIRSF" id="PIRSF006816">
    <property type="entry name" value="Cyc3_hyd_g"/>
    <property type="match status" value="1"/>
</dbReference>
<reference evidence="15 16" key="1">
    <citation type="submission" date="2019-07" db="EMBL/GenBank/DDBJ databases">
        <title>Genomic analysis of Lentibacillus sp. NKC851-2.</title>
        <authorList>
            <person name="Oh Y.J."/>
        </authorList>
    </citation>
    <scope>NUCLEOTIDE SEQUENCE [LARGE SCALE GENOMIC DNA]</scope>
    <source>
        <strain evidence="15 16">NKC851-2</strain>
    </source>
</reference>
<dbReference type="GO" id="GO:0009055">
    <property type="term" value="F:electron transfer activity"/>
    <property type="evidence" value="ECO:0007669"/>
    <property type="project" value="UniProtKB-UniRule"/>
</dbReference>
<comment type="cofactor">
    <cofactor evidence="11 12">
        <name>FAD</name>
        <dbReference type="ChEBI" id="CHEBI:57692"/>
    </cofactor>
    <text evidence="11 12">Binds 1 FAD per subunit.</text>
</comment>
<feature type="binding site" evidence="11 13">
    <location>
        <position position="238"/>
    </location>
    <ligand>
        <name>[2Fe-2S] cluster</name>
        <dbReference type="ChEBI" id="CHEBI:190135"/>
    </ligand>
</feature>
<accession>A0A549YKE4</accession>
<evidence type="ECO:0000313" key="15">
    <source>
        <dbReference type="EMBL" id="TRM12337.1"/>
    </source>
</evidence>
<dbReference type="InterPro" id="IPR017927">
    <property type="entry name" value="FAD-bd_FR_type"/>
</dbReference>
<name>A0A549YKE4_9BACI</name>
<feature type="binding site" evidence="11 13">
    <location>
        <position position="224"/>
    </location>
    <ligand>
        <name>[2Fe-2S] cluster</name>
        <dbReference type="ChEBI" id="CHEBI:190135"/>
    </ligand>
</feature>
<feature type="binding site" evidence="11 13">
    <location>
        <position position="216"/>
    </location>
    <ligand>
        <name>[2Fe-2S] cluster</name>
        <dbReference type="ChEBI" id="CHEBI:190135"/>
    </ligand>
</feature>
<feature type="domain" description="FAD-binding FR-type" evidence="14">
    <location>
        <begin position="2"/>
        <end position="99"/>
    </location>
</feature>
<dbReference type="InterPro" id="IPR050353">
    <property type="entry name" value="PyrK_electron_transfer"/>
</dbReference>
<evidence type="ECO:0000256" key="4">
    <source>
        <dbReference type="ARBA" id="ARBA00022714"/>
    </source>
</evidence>
<evidence type="ECO:0000256" key="3">
    <source>
        <dbReference type="ARBA" id="ARBA00022630"/>
    </source>
</evidence>